<evidence type="ECO:0000313" key="2">
    <source>
        <dbReference type="EMBL" id="QHE60748.1"/>
    </source>
</evidence>
<keyword evidence="1" id="KW-0812">Transmembrane</keyword>
<organism evidence="2 3">
    <name type="scientific">Rossellomorea vietnamensis</name>
    <dbReference type="NCBI Taxonomy" id="218284"/>
    <lineage>
        <taxon>Bacteria</taxon>
        <taxon>Bacillati</taxon>
        <taxon>Bacillota</taxon>
        <taxon>Bacilli</taxon>
        <taxon>Bacillales</taxon>
        <taxon>Bacillaceae</taxon>
        <taxon>Rossellomorea</taxon>
    </lineage>
</organism>
<keyword evidence="1" id="KW-0472">Membrane</keyword>
<proteinExistence type="predicted"/>
<feature type="transmembrane region" description="Helical" evidence="1">
    <location>
        <begin position="36"/>
        <end position="58"/>
    </location>
</feature>
<dbReference type="Proteomes" id="UP000465062">
    <property type="component" value="Chromosome"/>
</dbReference>
<dbReference type="EMBL" id="CP047394">
    <property type="protein sequence ID" value="QHE60748.1"/>
    <property type="molecule type" value="Genomic_DNA"/>
</dbReference>
<reference evidence="2 3" key="1">
    <citation type="submission" date="2019-06" db="EMBL/GenBank/DDBJ databases">
        <title>An operon consisting of a P-type ATPase gene and a transcriptional regular gene given the different cadmium resistance in Bacillus vietamensis 151-6 and Bacillus marisflavi 151-25.</title>
        <authorList>
            <person name="Yu X."/>
        </authorList>
    </citation>
    <scope>NUCLEOTIDE SEQUENCE [LARGE SCALE GENOMIC DNA]</scope>
    <source>
        <strain evidence="2 3">151-6</strain>
    </source>
</reference>
<dbReference type="RefSeq" id="WP_159361634.1">
    <property type="nucleotide sequence ID" value="NZ_CP047394.1"/>
</dbReference>
<accession>A0A6I6UFL4</accession>
<name>A0A6I6UFL4_9BACI</name>
<sequence length="59" mass="6447">MTNRKEPFNDVIDHMSKIEGAPLDPEMGSLPLGIRIIGYVIIGFTGLMTLTALIFGLLD</sequence>
<keyword evidence="1" id="KW-1133">Transmembrane helix</keyword>
<gene>
    <name evidence="2" type="ORF">FHE72_06620</name>
</gene>
<dbReference type="KEGG" id="bvq:FHE72_06620"/>
<dbReference type="AlphaFoldDB" id="A0A6I6UFL4"/>
<protein>
    <submittedName>
        <fullName evidence="2">Uncharacterized protein</fullName>
    </submittedName>
</protein>
<evidence type="ECO:0000256" key="1">
    <source>
        <dbReference type="SAM" id="Phobius"/>
    </source>
</evidence>
<evidence type="ECO:0000313" key="3">
    <source>
        <dbReference type="Proteomes" id="UP000465062"/>
    </source>
</evidence>